<dbReference type="FunFam" id="1.10.287.1480:FF:000001">
    <property type="entry name" value="30S ribosomal protein S14"/>
    <property type="match status" value="1"/>
</dbReference>
<evidence type="ECO:0000256" key="4">
    <source>
        <dbReference type="ARBA" id="ARBA00023274"/>
    </source>
</evidence>
<gene>
    <name evidence="7 8" type="primary">rpsN</name>
    <name evidence="8" type="ORF">SCARR_05143</name>
</gene>
<keyword evidence="7" id="KW-0694">RNA-binding</keyword>
<evidence type="ECO:0000256" key="1">
    <source>
        <dbReference type="ARBA" id="ARBA00003686"/>
    </source>
</evidence>
<dbReference type="Proteomes" id="UP000346198">
    <property type="component" value="Unassembled WGS sequence"/>
</dbReference>
<dbReference type="GO" id="GO:0003735">
    <property type="term" value="F:structural constituent of ribosome"/>
    <property type="evidence" value="ECO:0007669"/>
    <property type="project" value="InterPro"/>
</dbReference>
<dbReference type="Pfam" id="PF00253">
    <property type="entry name" value="Ribosomal_S14"/>
    <property type="match status" value="1"/>
</dbReference>
<name>A0A6C2UV48_9BACT</name>
<evidence type="ECO:0000313" key="9">
    <source>
        <dbReference type="Proteomes" id="UP000346198"/>
    </source>
</evidence>
<evidence type="ECO:0000256" key="5">
    <source>
        <dbReference type="ARBA" id="ARBA00035167"/>
    </source>
</evidence>
<dbReference type="NCBIfam" id="NF006477">
    <property type="entry name" value="PRK08881.1"/>
    <property type="match status" value="1"/>
</dbReference>
<dbReference type="PROSITE" id="PS00527">
    <property type="entry name" value="RIBOSOMAL_S14"/>
    <property type="match status" value="1"/>
</dbReference>
<proteinExistence type="inferred from homology"/>
<keyword evidence="9" id="KW-1185">Reference proteome</keyword>
<evidence type="ECO:0000256" key="7">
    <source>
        <dbReference type="HAMAP-Rule" id="MF_00537"/>
    </source>
</evidence>
<dbReference type="AlphaFoldDB" id="A0A6C2UV48"/>
<accession>A0A6C2UV48</accession>
<keyword evidence="3 7" id="KW-0689">Ribosomal protein</keyword>
<evidence type="ECO:0000256" key="3">
    <source>
        <dbReference type="ARBA" id="ARBA00022980"/>
    </source>
</evidence>
<evidence type="ECO:0000256" key="6">
    <source>
        <dbReference type="ARBA" id="ARBA00047110"/>
    </source>
</evidence>
<dbReference type="Gene3D" id="1.10.287.1480">
    <property type="match status" value="1"/>
</dbReference>
<dbReference type="InterPro" id="IPR023036">
    <property type="entry name" value="Ribosomal_uS14_bac/plastid"/>
</dbReference>
<dbReference type="InterPro" id="IPR001209">
    <property type="entry name" value="Ribosomal_uS14"/>
</dbReference>
<organism evidence="8 9">
    <name type="scientific">Pontiella sulfatireligans</name>
    <dbReference type="NCBI Taxonomy" id="2750658"/>
    <lineage>
        <taxon>Bacteria</taxon>
        <taxon>Pseudomonadati</taxon>
        <taxon>Kiritimatiellota</taxon>
        <taxon>Kiritimatiellia</taxon>
        <taxon>Kiritimatiellales</taxon>
        <taxon>Pontiellaceae</taxon>
        <taxon>Pontiella</taxon>
    </lineage>
</organism>
<reference evidence="8 9" key="1">
    <citation type="submission" date="2019-04" db="EMBL/GenBank/DDBJ databases">
        <authorList>
            <person name="Van Vliet M D."/>
        </authorList>
    </citation>
    <scope>NUCLEOTIDE SEQUENCE [LARGE SCALE GENOMIC DNA]</scope>
    <source>
        <strain evidence="8 9">F21</strain>
    </source>
</reference>
<keyword evidence="7" id="KW-0699">rRNA-binding</keyword>
<protein>
    <recommendedName>
        <fullName evidence="5 7">Small ribosomal subunit protein uS14</fullName>
    </recommendedName>
</protein>
<dbReference type="GO" id="GO:0006412">
    <property type="term" value="P:translation"/>
    <property type="evidence" value="ECO:0007669"/>
    <property type="project" value="UniProtKB-UniRule"/>
</dbReference>
<dbReference type="InterPro" id="IPR018271">
    <property type="entry name" value="Ribosomal_uS14_CS"/>
</dbReference>
<comment type="subunit">
    <text evidence="6 7">Part of the 30S ribosomal subunit. Contacts proteins S3 and S10.</text>
</comment>
<dbReference type="HAMAP" id="MF_00537">
    <property type="entry name" value="Ribosomal_uS14_1"/>
    <property type="match status" value="1"/>
</dbReference>
<dbReference type="GO" id="GO:0019843">
    <property type="term" value="F:rRNA binding"/>
    <property type="evidence" value="ECO:0007669"/>
    <property type="project" value="UniProtKB-UniRule"/>
</dbReference>
<comment type="function">
    <text evidence="1 7">Binds 16S rRNA, required for the assembly of 30S particles and may also be responsible for determining the conformation of the 16S rRNA at the A site.</text>
</comment>
<sequence length="101" mass="11419">MAKKSSVVKNQKRIACASKYFARRMELKKIISNPDSDPVDRMAAVRKLRSLPLDANPNRIMNRCSVTGRPHAVYRKFGLSRITLREMASQGLIPGMTKASW</sequence>
<dbReference type="SUPFAM" id="SSF57716">
    <property type="entry name" value="Glucocorticoid receptor-like (DNA-binding domain)"/>
    <property type="match status" value="1"/>
</dbReference>
<keyword evidence="4 7" id="KW-0687">Ribonucleoprotein</keyword>
<dbReference type="GO" id="GO:0005737">
    <property type="term" value="C:cytoplasm"/>
    <property type="evidence" value="ECO:0007669"/>
    <property type="project" value="UniProtKB-ARBA"/>
</dbReference>
<comment type="similarity">
    <text evidence="2 7">Belongs to the universal ribosomal protein uS14 family.</text>
</comment>
<dbReference type="GO" id="GO:0015935">
    <property type="term" value="C:small ribosomal subunit"/>
    <property type="evidence" value="ECO:0007669"/>
    <property type="project" value="TreeGrafter"/>
</dbReference>
<dbReference type="EMBL" id="CAAHFH010000003">
    <property type="protein sequence ID" value="VGO23044.1"/>
    <property type="molecule type" value="Genomic_DNA"/>
</dbReference>
<evidence type="ECO:0000313" key="8">
    <source>
        <dbReference type="EMBL" id="VGO23044.1"/>
    </source>
</evidence>
<dbReference type="PANTHER" id="PTHR19836:SF19">
    <property type="entry name" value="SMALL RIBOSOMAL SUBUNIT PROTEIN US14M"/>
    <property type="match status" value="1"/>
</dbReference>
<dbReference type="PANTHER" id="PTHR19836">
    <property type="entry name" value="30S RIBOSOMAL PROTEIN S14"/>
    <property type="match status" value="1"/>
</dbReference>
<dbReference type="RefSeq" id="WP_136065082.1">
    <property type="nucleotide sequence ID" value="NZ_CAAHFH010000003.1"/>
</dbReference>
<evidence type="ECO:0000256" key="2">
    <source>
        <dbReference type="ARBA" id="ARBA00009083"/>
    </source>
</evidence>